<feature type="transmembrane region" description="Helical" evidence="1">
    <location>
        <begin position="66"/>
        <end position="87"/>
    </location>
</feature>
<gene>
    <name evidence="3" type="primary">LOC117568609</name>
</gene>
<sequence>MLLNKTYRHCAAAVIVMGLAIATYAYDNYELQMFLHVVRGLQLVATAVLLFAIFKKEQLHKDKLILFWLGTTTFFEMSIAICSFKFIGSDFVSYTFGYFIGSLFALLAFWLAMAVVGYAMYIIYLEYVELIQVNGAGLSLPPVANQISPIYETKETPPPYIPTSENLSVSIQS</sequence>
<organism evidence="2 3">
    <name type="scientific">Drosophila albomicans</name>
    <name type="common">Fruit fly</name>
    <dbReference type="NCBI Taxonomy" id="7291"/>
    <lineage>
        <taxon>Eukaryota</taxon>
        <taxon>Metazoa</taxon>
        <taxon>Ecdysozoa</taxon>
        <taxon>Arthropoda</taxon>
        <taxon>Hexapoda</taxon>
        <taxon>Insecta</taxon>
        <taxon>Pterygota</taxon>
        <taxon>Neoptera</taxon>
        <taxon>Endopterygota</taxon>
        <taxon>Diptera</taxon>
        <taxon>Brachycera</taxon>
        <taxon>Muscomorpha</taxon>
        <taxon>Ephydroidea</taxon>
        <taxon>Drosophilidae</taxon>
        <taxon>Drosophila</taxon>
    </lineage>
</organism>
<keyword evidence="1" id="KW-0472">Membrane</keyword>
<dbReference type="AlphaFoldDB" id="A0A6P8WNJ3"/>
<proteinExistence type="predicted"/>
<evidence type="ECO:0000313" key="3">
    <source>
        <dbReference type="RefSeq" id="XP_034105261.1"/>
    </source>
</evidence>
<dbReference type="Proteomes" id="UP000515160">
    <property type="component" value="Chromosome 3"/>
</dbReference>
<dbReference type="RefSeq" id="XP_034105261.1">
    <property type="nucleotide sequence ID" value="XM_034249370.2"/>
</dbReference>
<protein>
    <submittedName>
        <fullName evidence="3">Uncharacterized protein LOC117568609</fullName>
    </submittedName>
</protein>
<dbReference type="GeneID" id="117568609"/>
<feature type="transmembrane region" description="Helical" evidence="1">
    <location>
        <begin position="35"/>
        <end position="54"/>
    </location>
</feature>
<feature type="transmembrane region" description="Helical" evidence="1">
    <location>
        <begin position="99"/>
        <end position="124"/>
    </location>
</feature>
<accession>A0A6P8WNJ3</accession>
<dbReference type="OrthoDB" id="7870203at2759"/>
<keyword evidence="1" id="KW-0812">Transmembrane</keyword>
<keyword evidence="1" id="KW-1133">Transmembrane helix</keyword>
<reference evidence="3" key="1">
    <citation type="submission" date="2025-08" db="UniProtKB">
        <authorList>
            <consortium name="RefSeq"/>
        </authorList>
    </citation>
    <scope>IDENTIFICATION</scope>
    <source>
        <strain evidence="3">15112-1751.03</strain>
        <tissue evidence="3">Whole Adult</tissue>
    </source>
</reference>
<keyword evidence="2" id="KW-1185">Reference proteome</keyword>
<evidence type="ECO:0000256" key="1">
    <source>
        <dbReference type="SAM" id="Phobius"/>
    </source>
</evidence>
<name>A0A6P8WNJ3_DROAB</name>
<evidence type="ECO:0000313" key="2">
    <source>
        <dbReference type="Proteomes" id="UP000515160"/>
    </source>
</evidence>